<reference evidence="3" key="1">
    <citation type="submission" date="2019-09" db="EMBL/GenBank/DDBJ databases">
        <title>Genomic analysis of Haloferax sp. CBA1149.</title>
        <authorList>
            <person name="Roh S.W."/>
        </authorList>
    </citation>
    <scope>NUCLEOTIDE SEQUENCE</scope>
    <source>
        <strain evidence="3">CBA1149</strain>
    </source>
</reference>
<comment type="caution">
    <text evidence="3">The sequence shown here is derived from an EMBL/GenBank/DDBJ whole genome shotgun (WGS) entry which is preliminary data.</text>
</comment>
<accession>A0A643K2R1</accession>
<evidence type="ECO:0000256" key="1">
    <source>
        <dbReference type="SAM" id="Phobius"/>
    </source>
</evidence>
<gene>
    <name evidence="3" type="ORF">Hfx1149_04865</name>
</gene>
<keyword evidence="1" id="KW-1133">Transmembrane helix</keyword>
<proteinExistence type="predicted"/>
<keyword evidence="1" id="KW-0812">Transmembrane</keyword>
<evidence type="ECO:0000313" key="3">
    <source>
        <dbReference type="EMBL" id="KAB1187395.1"/>
    </source>
</evidence>
<dbReference type="EMBL" id="VZUS01000001">
    <property type="protein sequence ID" value="KAB1187395.1"/>
    <property type="molecule type" value="Genomic_DNA"/>
</dbReference>
<organism evidence="3">
    <name type="scientific">Haloferax sp. CBA1149</name>
    <dbReference type="NCBI Taxonomy" id="2650753"/>
    <lineage>
        <taxon>Archaea</taxon>
        <taxon>Methanobacteriati</taxon>
        <taxon>Methanobacteriota</taxon>
        <taxon>Stenosarchaea group</taxon>
        <taxon>Halobacteria</taxon>
        <taxon>Halobacteriales</taxon>
        <taxon>Haloferacaceae</taxon>
        <taxon>Haloferax</taxon>
    </lineage>
</organism>
<feature type="domain" description="Zinc-ribbon" evidence="2">
    <location>
        <begin position="55"/>
        <end position="75"/>
    </location>
</feature>
<keyword evidence="1" id="KW-0472">Membrane</keyword>
<dbReference type="AlphaFoldDB" id="A0A643K2R1"/>
<sequence length="80" mass="8777">MSPVSVLQAIQTNSLLLVVVAVPILALLWYTYQFTFYRSLATDGESGLHESKTNCPNCGARVSQSADRCEYCGHAVVERP</sequence>
<protein>
    <submittedName>
        <fullName evidence="3">Zinc ribbon domain-containing protein</fullName>
    </submittedName>
</protein>
<dbReference type="RefSeq" id="WP_151136003.1">
    <property type="nucleotide sequence ID" value="NZ_VZUS01000001.1"/>
</dbReference>
<dbReference type="InterPro" id="IPR026870">
    <property type="entry name" value="Zinc_ribbon_dom"/>
</dbReference>
<evidence type="ECO:0000259" key="2">
    <source>
        <dbReference type="Pfam" id="PF13240"/>
    </source>
</evidence>
<feature type="transmembrane region" description="Helical" evidence="1">
    <location>
        <begin position="12"/>
        <end position="32"/>
    </location>
</feature>
<name>A0A643K2R1_9EURY</name>
<dbReference type="Pfam" id="PF13240">
    <property type="entry name" value="Zn_Ribbon_1"/>
    <property type="match status" value="1"/>
</dbReference>